<dbReference type="Proteomes" id="UP000291124">
    <property type="component" value="Chromosome"/>
</dbReference>
<organism evidence="2 3">
    <name type="scientific">Flavobacterium nackdongense</name>
    <dbReference type="NCBI Taxonomy" id="2547394"/>
    <lineage>
        <taxon>Bacteria</taxon>
        <taxon>Pseudomonadati</taxon>
        <taxon>Bacteroidota</taxon>
        <taxon>Flavobacteriia</taxon>
        <taxon>Flavobacteriales</taxon>
        <taxon>Flavobacteriaceae</taxon>
        <taxon>Flavobacterium</taxon>
    </lineage>
</organism>
<evidence type="ECO:0000313" key="2">
    <source>
        <dbReference type="EMBL" id="QBN18136.1"/>
    </source>
</evidence>
<evidence type="ECO:0000313" key="3">
    <source>
        <dbReference type="Proteomes" id="UP000291124"/>
    </source>
</evidence>
<evidence type="ECO:0000256" key="1">
    <source>
        <dbReference type="SAM" id="Phobius"/>
    </source>
</evidence>
<dbReference type="AlphaFoldDB" id="A0A4P6Y6U1"/>
<dbReference type="EMBL" id="CP037933">
    <property type="protein sequence ID" value="QBN18136.1"/>
    <property type="molecule type" value="Genomic_DNA"/>
</dbReference>
<proteinExistence type="predicted"/>
<keyword evidence="1" id="KW-0472">Membrane</keyword>
<gene>
    <name evidence="2" type="ORF">E1750_04730</name>
</gene>
<keyword evidence="1" id="KW-1133">Transmembrane helix</keyword>
<dbReference type="OrthoDB" id="709028at2"/>
<accession>A0A4P6Y6U1</accession>
<keyword evidence="1" id="KW-0812">Transmembrane</keyword>
<sequence>MKELDLLKKDWQNNNAFEQISDIEIYKMLHQKSSSIVKWILIVSIIEFVVLNGISFLLNDPKYDAFMRMHPYINFLEKFNYVVIIVFIYLFYRNFKSISVLNSAKTLIKHVLKTRKIVTYYIFWNIIIGGITGALSFIEGFNDGYDSGSTALGNKGKTILEANCFTIIVVALLIMGIIWLFYKLLYGRFLRKLKDNYKELKKIDL</sequence>
<feature type="transmembrane region" description="Helical" evidence="1">
    <location>
        <begin position="36"/>
        <end position="58"/>
    </location>
</feature>
<feature type="transmembrane region" description="Helical" evidence="1">
    <location>
        <begin position="78"/>
        <end position="96"/>
    </location>
</feature>
<dbReference type="RefSeq" id="WP_133275664.1">
    <property type="nucleotide sequence ID" value="NZ_CP037933.1"/>
</dbReference>
<protein>
    <submittedName>
        <fullName evidence="2">Uncharacterized protein</fullName>
    </submittedName>
</protein>
<feature type="transmembrane region" description="Helical" evidence="1">
    <location>
        <begin position="158"/>
        <end position="182"/>
    </location>
</feature>
<feature type="transmembrane region" description="Helical" evidence="1">
    <location>
        <begin position="117"/>
        <end position="138"/>
    </location>
</feature>
<dbReference type="KEGG" id="fnk:E1750_04730"/>
<reference evidence="3" key="1">
    <citation type="submission" date="2019-03" db="EMBL/GenBank/DDBJ databases">
        <title>Flavobacterium sp.</title>
        <authorList>
            <person name="Kim H."/>
        </authorList>
    </citation>
    <scope>NUCLEOTIDE SEQUENCE [LARGE SCALE GENOMIC DNA]</scope>
    <source>
        <strain evidence="3">GS13</strain>
    </source>
</reference>
<keyword evidence="3" id="KW-1185">Reference proteome</keyword>
<name>A0A4P6Y6U1_9FLAO</name>